<evidence type="ECO:0000313" key="3">
    <source>
        <dbReference type="EMBL" id="KTB38189.1"/>
    </source>
</evidence>
<evidence type="ECO:0000256" key="2">
    <source>
        <dbReference type="SAM" id="MobiDB-lite"/>
    </source>
</evidence>
<feature type="region of interest" description="Disordered" evidence="2">
    <location>
        <begin position="481"/>
        <end position="699"/>
    </location>
</feature>
<feature type="compositionally biased region" description="Polar residues" evidence="2">
    <location>
        <begin position="595"/>
        <end position="622"/>
    </location>
</feature>
<feature type="compositionally biased region" description="Polar residues" evidence="2">
    <location>
        <begin position="277"/>
        <end position="289"/>
    </location>
</feature>
<gene>
    <name evidence="3" type="ORF">WG66_9156</name>
</gene>
<feature type="compositionally biased region" description="Polar residues" evidence="2">
    <location>
        <begin position="765"/>
        <end position="778"/>
    </location>
</feature>
<organism evidence="3 4">
    <name type="scientific">Moniliophthora roreri</name>
    <name type="common">Frosty pod rot fungus</name>
    <name type="synonym">Monilia roreri</name>
    <dbReference type="NCBI Taxonomy" id="221103"/>
    <lineage>
        <taxon>Eukaryota</taxon>
        <taxon>Fungi</taxon>
        <taxon>Dikarya</taxon>
        <taxon>Basidiomycota</taxon>
        <taxon>Agaricomycotina</taxon>
        <taxon>Agaricomycetes</taxon>
        <taxon>Agaricomycetidae</taxon>
        <taxon>Agaricales</taxon>
        <taxon>Marasmiineae</taxon>
        <taxon>Marasmiaceae</taxon>
        <taxon>Moniliophthora</taxon>
    </lineage>
</organism>
<comment type="caution">
    <text evidence="3">The sequence shown here is derived from an EMBL/GenBank/DDBJ whole genome shotgun (WGS) entry which is preliminary data.</text>
</comment>
<dbReference type="AlphaFoldDB" id="A0A0W0FPE4"/>
<feature type="coiled-coil region" evidence="1">
    <location>
        <begin position="79"/>
        <end position="176"/>
    </location>
</feature>
<feature type="region of interest" description="Disordered" evidence="2">
    <location>
        <begin position="1"/>
        <end position="74"/>
    </location>
</feature>
<keyword evidence="1" id="KW-0175">Coiled coil</keyword>
<feature type="compositionally biased region" description="Low complexity" evidence="2">
    <location>
        <begin position="779"/>
        <end position="801"/>
    </location>
</feature>
<dbReference type="EMBL" id="LATX01001774">
    <property type="protein sequence ID" value="KTB38189.1"/>
    <property type="molecule type" value="Genomic_DNA"/>
</dbReference>
<evidence type="ECO:0000256" key="1">
    <source>
        <dbReference type="SAM" id="Coils"/>
    </source>
</evidence>
<feature type="compositionally biased region" description="Basic and acidic residues" evidence="2">
    <location>
        <begin position="217"/>
        <end position="236"/>
    </location>
</feature>
<protein>
    <submittedName>
        <fullName evidence="3">Uncharacterized protein</fullName>
    </submittedName>
</protein>
<feature type="region of interest" description="Disordered" evidence="2">
    <location>
        <begin position="212"/>
        <end position="453"/>
    </location>
</feature>
<dbReference type="eggNOG" id="ENOG502RC4I">
    <property type="taxonomic scope" value="Eukaryota"/>
</dbReference>
<proteinExistence type="predicted"/>
<feature type="compositionally biased region" description="Polar residues" evidence="2">
    <location>
        <begin position="674"/>
        <end position="697"/>
    </location>
</feature>
<feature type="region of interest" description="Disordered" evidence="2">
    <location>
        <begin position="765"/>
        <end position="879"/>
    </location>
</feature>
<name>A0A0W0FPE4_MONRR</name>
<reference evidence="3 4" key="1">
    <citation type="submission" date="2015-12" db="EMBL/GenBank/DDBJ databases">
        <title>Draft genome sequence of Moniliophthora roreri, the causal agent of frosty pod rot of cacao.</title>
        <authorList>
            <person name="Aime M.C."/>
            <person name="Diaz-Valderrama J.R."/>
            <person name="Kijpornyongpan T."/>
            <person name="Phillips-Mora W."/>
        </authorList>
    </citation>
    <scope>NUCLEOTIDE SEQUENCE [LARGE SCALE GENOMIC DNA]</scope>
    <source>
        <strain evidence="3 4">MCA 2952</strain>
    </source>
</reference>
<feature type="compositionally biased region" description="Low complexity" evidence="2">
    <location>
        <begin position="544"/>
        <end position="558"/>
    </location>
</feature>
<dbReference type="SUPFAM" id="SSF57997">
    <property type="entry name" value="Tropomyosin"/>
    <property type="match status" value="1"/>
</dbReference>
<accession>A0A0W0FPE4</accession>
<feature type="compositionally biased region" description="Low complexity" evidence="2">
    <location>
        <begin position="238"/>
        <end position="255"/>
    </location>
</feature>
<feature type="compositionally biased region" description="Low complexity" evidence="2">
    <location>
        <begin position="414"/>
        <end position="423"/>
    </location>
</feature>
<sequence length="879" mass="95984">MDEKSHPVSYPPEVYDEMGSPTSSRSDTIEEANGSRRFRLNRPQSRLFRRSDKGRESLAPTQSNTPSHHSSRRSVSALLVLTTERLNNATARATNLETQQDELVKRFGTLLKEKTDLERELDATHESLRLYKAQLDVARREIERADGLVHEIDRRRTKAESESARLRSQVRTLEAERIIRKGWEEGWELGFKEGLERAQVERGMFSRFNLRRRRHRSRDDRSDYGDDYTDGGRDDDTTNAGSTTSSSNRPRSNSTRSRRSNYTPDAGELAPPLPIPTVTTPAPLNIPSTQPQQPQRPPSAAEGKQRERAASMSYRYNDIGSSGGTQQDIPRRPQSRTIRRNTAPSVARAPSPVSRQNSQGPPEVIQPIPMYDAPPSPSATSHRSRSTAPPPDGFIPFRDENEFISLPPPHGMSVPVPAAGPAASNGHDLSASAPPSGGYEAPSGFLATPQNRAMSEVSRASTRISQLDIISPPRASGLLGLRVVNADRPGGNGRTSRNQKGPRNSRPNTPGATPATRVEQWRNEIIGDVDRPDRQTTPATAREPSASTSVSPPATSPTRDAFRVRTPRVSIGPRRPREIVLPAPLAAPPLPPQQREASSNVQRLEQVAGRSNTPIRSPTPSHGFSAPQPPYQQPVASSLRPEPPPIPPSDNLEPNRPRTPRSLGAWLRSRFQRSHSTPPNIDVESPSNTATSGSGSTRVDPVLLTPEDANRPIPLPNDVVSEATRGIERWNQSTPVPQTPITIQLPDDDLPLGFVAMTPVVPLQDRNQLGRSPRQENVISPISSRPGSPGSFSPIQPLDSSPSPPSRPATASGLTRPPLSTMPVGDGVATRALSGPPVDRVAELTSPRARTLSLDGHHGWTSPTSSFMRPLESIFSDDD</sequence>
<evidence type="ECO:0000313" key="4">
    <source>
        <dbReference type="Proteomes" id="UP000054988"/>
    </source>
</evidence>
<feature type="compositionally biased region" description="Polar residues" evidence="2">
    <location>
        <begin position="494"/>
        <end position="511"/>
    </location>
</feature>
<dbReference type="Proteomes" id="UP000054988">
    <property type="component" value="Unassembled WGS sequence"/>
</dbReference>